<comment type="caution">
    <text evidence="9">The sequence shown here is derived from an EMBL/GenBank/DDBJ whole genome shotgun (WGS) entry which is preliminary data.</text>
</comment>
<proteinExistence type="inferred from homology"/>
<evidence type="ECO:0000256" key="1">
    <source>
        <dbReference type="ARBA" id="ARBA00022490"/>
    </source>
</evidence>
<dbReference type="GeneID" id="95686051"/>
<feature type="region of interest" description="Disordered" evidence="6">
    <location>
        <begin position="169"/>
        <end position="196"/>
    </location>
</feature>
<dbReference type="InterPro" id="IPR011961">
    <property type="entry name" value="RimM"/>
</dbReference>
<dbReference type="GO" id="GO:0005840">
    <property type="term" value="C:ribosome"/>
    <property type="evidence" value="ECO:0007669"/>
    <property type="project" value="InterPro"/>
</dbReference>
<protein>
    <recommendedName>
        <fullName evidence="5">Ribosome maturation factor RimM</fullName>
    </recommendedName>
</protein>
<evidence type="ECO:0000256" key="3">
    <source>
        <dbReference type="ARBA" id="ARBA00022552"/>
    </source>
</evidence>
<dbReference type="Proteomes" id="UP000298003">
    <property type="component" value="Unassembled WGS sequence"/>
</dbReference>
<dbReference type="GO" id="GO:0006364">
    <property type="term" value="P:rRNA processing"/>
    <property type="evidence" value="ECO:0007669"/>
    <property type="project" value="UniProtKB-UniRule"/>
</dbReference>
<dbReference type="InterPro" id="IPR011033">
    <property type="entry name" value="PRC_barrel-like_sf"/>
</dbReference>
<dbReference type="Gene3D" id="2.40.30.60">
    <property type="entry name" value="RimM"/>
    <property type="match status" value="1"/>
</dbReference>
<dbReference type="GO" id="GO:0042274">
    <property type="term" value="P:ribosomal small subunit biogenesis"/>
    <property type="evidence" value="ECO:0007669"/>
    <property type="project" value="UniProtKB-UniRule"/>
</dbReference>
<evidence type="ECO:0000256" key="5">
    <source>
        <dbReference type="HAMAP-Rule" id="MF_00014"/>
    </source>
</evidence>
<comment type="function">
    <text evidence="5">An accessory protein needed during the final step in the assembly of 30S ribosomal subunit, possibly for assembly of the head region. Essential for efficient processing of 16S rRNA. May be needed both before and after RbfA during the maturation of 16S rRNA. It has affinity for free ribosomal 30S subunits but not for 70S ribosomes.</text>
</comment>
<keyword evidence="1 5" id="KW-0963">Cytoplasm</keyword>
<sequence>MELTVARVGKAHGLRGEVALDLRTDDPEERLAVGERLETRPADAGPLTVATVRVHQGRWLVGFEGVRDRTGAEALRGVELVVEAEASDEEDAWYPHELAGLRAEGTDGRVLGRVEGLEHLPAHDVLVLREPDGARTLVPFVRQIVPVVDVAGGRVVLDPPGGLLASDAEHLEVAAPSAGDAAGEPGSQDASADGEA</sequence>
<organism evidence="9 10">
    <name type="scientific">Cellulosimicrobium funkei</name>
    <dbReference type="NCBI Taxonomy" id="264251"/>
    <lineage>
        <taxon>Bacteria</taxon>
        <taxon>Bacillati</taxon>
        <taxon>Actinomycetota</taxon>
        <taxon>Actinomycetes</taxon>
        <taxon>Micrococcales</taxon>
        <taxon>Promicromonosporaceae</taxon>
        <taxon>Cellulosimicrobium</taxon>
    </lineage>
</organism>
<accession>A0A4Y8QZL5</accession>
<dbReference type="Pfam" id="PF24986">
    <property type="entry name" value="PRC_RimM"/>
    <property type="match status" value="1"/>
</dbReference>
<feature type="domain" description="RimM N-terminal" evidence="7">
    <location>
        <begin position="5"/>
        <end position="85"/>
    </location>
</feature>
<keyword evidence="10" id="KW-1185">Reference proteome</keyword>
<dbReference type="InterPro" id="IPR002676">
    <property type="entry name" value="RimM_N"/>
</dbReference>
<dbReference type="RefSeq" id="WP_051876589.1">
    <property type="nucleotide sequence ID" value="NZ_SOZH01000010.1"/>
</dbReference>
<dbReference type="InterPro" id="IPR036976">
    <property type="entry name" value="RimM_N_sf"/>
</dbReference>
<dbReference type="HAMAP" id="MF_00014">
    <property type="entry name" value="Ribosome_mat_RimM"/>
    <property type="match status" value="1"/>
</dbReference>
<feature type="domain" description="Ribosome maturation factor RimM PRC barrel" evidence="8">
    <location>
        <begin position="96"/>
        <end position="163"/>
    </location>
</feature>
<keyword evidence="4 5" id="KW-0143">Chaperone</keyword>
<evidence type="ECO:0000256" key="4">
    <source>
        <dbReference type="ARBA" id="ARBA00023186"/>
    </source>
</evidence>
<dbReference type="NCBIfam" id="TIGR02273">
    <property type="entry name" value="16S_RimM"/>
    <property type="match status" value="1"/>
</dbReference>
<comment type="subcellular location">
    <subcellularLocation>
        <location evidence="5">Cytoplasm</location>
    </subcellularLocation>
</comment>
<gene>
    <name evidence="5 9" type="primary">rimM</name>
    <name evidence="9" type="ORF">E1O70_16320</name>
</gene>
<reference evidence="9 10" key="1">
    <citation type="submission" date="2019-03" db="EMBL/GenBank/DDBJ databases">
        <title>Cellulosimicrobium funkei JCM14302 Assembly.</title>
        <authorList>
            <person name="Dou T."/>
        </authorList>
    </citation>
    <scope>NUCLEOTIDE SEQUENCE [LARGE SCALE GENOMIC DNA]</scope>
    <source>
        <strain evidence="9 10">JCM 14302</strain>
    </source>
</reference>
<dbReference type="EMBL" id="SOZH01000010">
    <property type="protein sequence ID" value="TFF05571.1"/>
    <property type="molecule type" value="Genomic_DNA"/>
</dbReference>
<comment type="subunit">
    <text evidence="5">Binds ribosomal protein uS19.</text>
</comment>
<keyword evidence="2 5" id="KW-0690">Ribosome biogenesis</keyword>
<evidence type="ECO:0000313" key="10">
    <source>
        <dbReference type="Proteomes" id="UP000298003"/>
    </source>
</evidence>
<evidence type="ECO:0000256" key="2">
    <source>
        <dbReference type="ARBA" id="ARBA00022517"/>
    </source>
</evidence>
<comment type="domain">
    <text evidence="5">The PRC barrel domain binds ribosomal protein uS19.</text>
</comment>
<dbReference type="SUPFAM" id="SSF50346">
    <property type="entry name" value="PRC-barrel domain"/>
    <property type="match status" value="1"/>
</dbReference>
<keyword evidence="3 5" id="KW-0698">rRNA processing</keyword>
<dbReference type="Gene3D" id="2.30.30.240">
    <property type="entry name" value="PRC-barrel domain"/>
    <property type="match status" value="1"/>
</dbReference>
<dbReference type="InterPro" id="IPR056792">
    <property type="entry name" value="PRC_RimM"/>
</dbReference>
<dbReference type="SUPFAM" id="SSF50447">
    <property type="entry name" value="Translation proteins"/>
    <property type="match status" value="1"/>
</dbReference>
<evidence type="ECO:0000256" key="6">
    <source>
        <dbReference type="SAM" id="MobiDB-lite"/>
    </source>
</evidence>
<dbReference type="InterPro" id="IPR009000">
    <property type="entry name" value="Transl_B-barrel_sf"/>
</dbReference>
<evidence type="ECO:0000259" key="7">
    <source>
        <dbReference type="Pfam" id="PF01782"/>
    </source>
</evidence>
<dbReference type="PANTHER" id="PTHR33692">
    <property type="entry name" value="RIBOSOME MATURATION FACTOR RIMM"/>
    <property type="match status" value="1"/>
</dbReference>
<name>A0A4Y8QZL5_9MICO</name>
<dbReference type="PANTHER" id="PTHR33692:SF1">
    <property type="entry name" value="RIBOSOME MATURATION FACTOR RIMM"/>
    <property type="match status" value="1"/>
</dbReference>
<dbReference type="GO" id="GO:0005737">
    <property type="term" value="C:cytoplasm"/>
    <property type="evidence" value="ECO:0007669"/>
    <property type="project" value="UniProtKB-SubCell"/>
</dbReference>
<dbReference type="Pfam" id="PF01782">
    <property type="entry name" value="RimM"/>
    <property type="match status" value="1"/>
</dbReference>
<evidence type="ECO:0000259" key="8">
    <source>
        <dbReference type="Pfam" id="PF24986"/>
    </source>
</evidence>
<dbReference type="AlphaFoldDB" id="A0A4Y8QZL5"/>
<comment type="similarity">
    <text evidence="5">Belongs to the RimM family.</text>
</comment>
<evidence type="ECO:0000313" key="9">
    <source>
        <dbReference type="EMBL" id="TFF05571.1"/>
    </source>
</evidence>
<dbReference type="GO" id="GO:0043022">
    <property type="term" value="F:ribosome binding"/>
    <property type="evidence" value="ECO:0007669"/>
    <property type="project" value="InterPro"/>
</dbReference>